<dbReference type="SMART" id="SM00091">
    <property type="entry name" value="PAS"/>
    <property type="match status" value="3"/>
</dbReference>
<dbReference type="GO" id="GO:0006355">
    <property type="term" value="P:regulation of DNA-templated transcription"/>
    <property type="evidence" value="ECO:0007669"/>
    <property type="project" value="InterPro"/>
</dbReference>
<keyword evidence="4" id="KW-0547">Nucleotide-binding</keyword>
<dbReference type="SUPFAM" id="SSF55785">
    <property type="entry name" value="PYP-like sensor domain (PAS domain)"/>
    <property type="match status" value="3"/>
</dbReference>
<evidence type="ECO:0000256" key="6">
    <source>
        <dbReference type="ARBA" id="ARBA00022840"/>
    </source>
</evidence>
<evidence type="ECO:0000256" key="7">
    <source>
        <dbReference type="SAM" id="MobiDB-lite"/>
    </source>
</evidence>
<feature type="domain" description="PAS" evidence="9">
    <location>
        <begin position="625"/>
        <end position="677"/>
    </location>
</feature>
<dbReference type="PANTHER" id="PTHR31600:SF2">
    <property type="entry name" value="GAMETE ENRICHED GENE 10 PROTEIN-RELATED"/>
    <property type="match status" value="1"/>
</dbReference>
<gene>
    <name evidence="10" type="ORF">HXX76_008333</name>
</gene>
<dbReference type="InterPro" id="IPR052994">
    <property type="entry name" value="Tiny_macrocysts_regulators"/>
</dbReference>
<organism evidence="10 11">
    <name type="scientific">Chlamydomonas incerta</name>
    <dbReference type="NCBI Taxonomy" id="51695"/>
    <lineage>
        <taxon>Eukaryota</taxon>
        <taxon>Viridiplantae</taxon>
        <taxon>Chlorophyta</taxon>
        <taxon>core chlorophytes</taxon>
        <taxon>Chlorophyceae</taxon>
        <taxon>CS clade</taxon>
        <taxon>Chlamydomonadales</taxon>
        <taxon>Chlamydomonadaceae</taxon>
        <taxon>Chlamydomonas</taxon>
    </lineage>
</organism>
<feature type="transmembrane region" description="Helical" evidence="8">
    <location>
        <begin position="164"/>
        <end position="187"/>
    </location>
</feature>
<dbReference type="InterPro" id="IPR035965">
    <property type="entry name" value="PAS-like_dom_sf"/>
</dbReference>
<feature type="region of interest" description="Disordered" evidence="7">
    <location>
        <begin position="1543"/>
        <end position="1583"/>
    </location>
</feature>
<protein>
    <recommendedName>
        <fullName evidence="9">PAS domain-containing protein</fullName>
    </recommendedName>
</protein>
<feature type="transmembrane region" description="Helical" evidence="8">
    <location>
        <begin position="2871"/>
        <end position="2890"/>
    </location>
</feature>
<dbReference type="PROSITE" id="PS50112">
    <property type="entry name" value="PAS"/>
    <property type="match status" value="2"/>
</dbReference>
<dbReference type="GO" id="GO:0016301">
    <property type="term" value="F:kinase activity"/>
    <property type="evidence" value="ECO:0007669"/>
    <property type="project" value="UniProtKB-KW"/>
</dbReference>
<feature type="region of interest" description="Disordered" evidence="7">
    <location>
        <begin position="2650"/>
        <end position="2785"/>
    </location>
</feature>
<feature type="compositionally biased region" description="Low complexity" evidence="7">
    <location>
        <begin position="1459"/>
        <end position="1468"/>
    </location>
</feature>
<feature type="region of interest" description="Disordered" evidence="7">
    <location>
        <begin position="1419"/>
        <end position="1473"/>
    </location>
</feature>
<proteinExistence type="predicted"/>
<evidence type="ECO:0000256" key="8">
    <source>
        <dbReference type="SAM" id="Phobius"/>
    </source>
</evidence>
<feature type="compositionally biased region" description="Low complexity" evidence="7">
    <location>
        <begin position="2752"/>
        <end position="2770"/>
    </location>
</feature>
<comment type="caution">
    <text evidence="10">The sequence shown here is derived from an EMBL/GenBank/DDBJ whole genome shotgun (WGS) entry which is preliminary data.</text>
</comment>
<feature type="compositionally biased region" description="Low complexity" evidence="7">
    <location>
        <begin position="2702"/>
        <end position="2724"/>
    </location>
</feature>
<feature type="transmembrane region" description="Helical" evidence="8">
    <location>
        <begin position="319"/>
        <end position="337"/>
    </location>
</feature>
<dbReference type="InterPro" id="IPR057352">
    <property type="entry name" value="TPR_TmcB/C"/>
</dbReference>
<keyword evidence="3" id="KW-0808">Transferase</keyword>
<feature type="region of interest" description="Disordered" evidence="7">
    <location>
        <begin position="2489"/>
        <end position="2524"/>
    </location>
</feature>
<feature type="transmembrane region" description="Helical" evidence="8">
    <location>
        <begin position="2226"/>
        <end position="2246"/>
    </location>
</feature>
<feature type="compositionally biased region" description="Polar residues" evidence="7">
    <location>
        <begin position="2049"/>
        <end position="2070"/>
    </location>
</feature>
<keyword evidence="1" id="KW-0600">Photoreceptor protein</keyword>
<feature type="compositionally biased region" description="Low complexity" evidence="7">
    <location>
        <begin position="1030"/>
        <end position="1050"/>
    </location>
</feature>
<feature type="compositionally biased region" description="Acidic residues" evidence="7">
    <location>
        <begin position="2493"/>
        <end position="2514"/>
    </location>
</feature>
<dbReference type="Gene3D" id="3.30.450.20">
    <property type="entry name" value="PAS domain"/>
    <property type="match status" value="1"/>
</dbReference>
<keyword evidence="2" id="KW-0716">Sensory transduction</keyword>
<evidence type="ECO:0000313" key="10">
    <source>
        <dbReference type="EMBL" id="KAG2433265.1"/>
    </source>
</evidence>
<dbReference type="Pfam" id="PF00989">
    <property type="entry name" value="PAS"/>
    <property type="match status" value="1"/>
</dbReference>
<feature type="transmembrane region" description="Helical" evidence="8">
    <location>
        <begin position="352"/>
        <end position="375"/>
    </location>
</feature>
<evidence type="ECO:0000256" key="1">
    <source>
        <dbReference type="ARBA" id="ARBA00022543"/>
    </source>
</evidence>
<feature type="domain" description="PAS" evidence="9">
    <location>
        <begin position="867"/>
        <end position="923"/>
    </location>
</feature>
<name>A0A835T7X8_CHLIN</name>
<feature type="transmembrane region" description="Helical" evidence="8">
    <location>
        <begin position="3101"/>
        <end position="3119"/>
    </location>
</feature>
<feature type="region of interest" description="Disordered" evidence="7">
    <location>
        <begin position="1001"/>
        <end position="1050"/>
    </location>
</feature>
<evidence type="ECO:0000256" key="4">
    <source>
        <dbReference type="ARBA" id="ARBA00022741"/>
    </source>
</evidence>
<dbReference type="OrthoDB" id="60033at2759"/>
<evidence type="ECO:0000256" key="5">
    <source>
        <dbReference type="ARBA" id="ARBA00022777"/>
    </source>
</evidence>
<feature type="region of interest" description="Disordered" evidence="7">
    <location>
        <begin position="1832"/>
        <end position="1913"/>
    </location>
</feature>
<feature type="transmembrane region" description="Helical" evidence="8">
    <location>
        <begin position="129"/>
        <end position="152"/>
    </location>
</feature>
<keyword evidence="8" id="KW-0472">Membrane</keyword>
<dbReference type="InterPro" id="IPR013767">
    <property type="entry name" value="PAS_fold"/>
</dbReference>
<keyword evidence="11" id="KW-1185">Reference proteome</keyword>
<accession>A0A835T7X8</accession>
<feature type="transmembrane region" description="Helical" evidence="8">
    <location>
        <begin position="219"/>
        <end position="243"/>
    </location>
</feature>
<feature type="compositionally biased region" description="Low complexity" evidence="7">
    <location>
        <begin position="2013"/>
        <end position="2023"/>
    </location>
</feature>
<evidence type="ECO:0000259" key="9">
    <source>
        <dbReference type="PROSITE" id="PS50112"/>
    </source>
</evidence>
<dbReference type="CDD" id="cd00130">
    <property type="entry name" value="PAS"/>
    <property type="match status" value="2"/>
</dbReference>
<feature type="compositionally biased region" description="Basic and acidic residues" evidence="7">
    <location>
        <begin position="1875"/>
        <end position="1885"/>
    </location>
</feature>
<feature type="compositionally biased region" description="Polar residues" evidence="7">
    <location>
        <begin position="2077"/>
        <end position="2086"/>
    </location>
</feature>
<dbReference type="NCBIfam" id="TIGR00229">
    <property type="entry name" value="sensory_box"/>
    <property type="match status" value="1"/>
</dbReference>
<dbReference type="FunFam" id="3.30.450.20:FF:000060">
    <property type="entry name" value="Sensor protein FixL"/>
    <property type="match status" value="1"/>
</dbReference>
<keyword evidence="5" id="KW-0418">Kinase</keyword>
<keyword evidence="8" id="KW-1133">Transmembrane helix</keyword>
<dbReference type="Pfam" id="PF25474">
    <property type="entry name" value="TPR_TmcB"/>
    <property type="match status" value="1"/>
</dbReference>
<feature type="region of interest" description="Disordered" evidence="7">
    <location>
        <begin position="1941"/>
        <end position="1981"/>
    </location>
</feature>
<dbReference type="EMBL" id="JAEHOC010000019">
    <property type="protein sequence ID" value="KAG2433265.1"/>
    <property type="molecule type" value="Genomic_DNA"/>
</dbReference>
<sequence>MPSKASDGDDGSSISGSSRSSRKKHDVLPRDGQAGDGADDVETGNPVEVGLFGVLYTLSKERVDDSRLFATAKLLLDFLQQLVLLLGTEYGWFPWWSTWTVSFTWMWQGLSYLNFAAKLSNVSYVLYEVALYGIAGLLALSLALCAYVGYCFKRHRFTYVWPVWFLRVVVSVFLQTFYVSAMGIFFVNINCHWLAPAGSDHQRGYMDNYPTLNCADWPYIFNLVVAIVLAFIFSVIVFVTTMADFEMDPRSKGLLAASHPKVEVINLGAKTVFLLASAILVVDIPKLQAIIFTATMAVQFYTTVRWVPFMVSWVNHLRAGFNLCNTWVSVMMIVLRYTPSAQDPLGSSAERLTLITIAGLPCFIAAGVLVSYMRLRVATRVAIRAFHSATPAVKPKDIYKFIDVHEVEIVARVCRKNGPERDTDDPEALKLAERVLKSGIALFPNKAYAHILYSNFLIEVSSLYRAGQSQLMTAKKLEPDWVERFAIFVREQQHMQRAHTSTTGESAVDLVSYVEFQRNYRLLVRATQRALASQQAFWKLLLRHKVHLTSLTAAFRSIEDAQDLATRTYRSVLERYPNSVKLLRSYARFQETVLNNPWRAQQIYEKAEQLEEQQASVQDSILLGNDRLLSQQMDTKKSAVAVINSSGIIQMTNKPLQKMFGYKASELEGQNVSILMPAPFSNRHNGYLAAYIATGQPKVIDSVREVVALHRRRHVFPIKLAVSKLSGQGADSQFLGVIQQVMSSANIVRVWLMTNGVTLCVDELFEDMFGTSIPNCIGRPFKDLMLEQDELQGIFTELSARGGAFTPVTRDLHLVHKYAGPIPVHVTVSPGGTPDEPLILVSISMRAAASKGAGAAGSAGAGVGYGPLMVLDRYGGMVFANVAMSTLLGYAHKSFLLLRLEALIPEHYQALHACGVQELMRSRSRFACRSGQTVFMCSSNRALVPIRLTISHKAEGDDSGLLSLVQVAKCSVAAGLEERRMQFEVDWAGCITSVASQAGDAVGRMPSTRGPSSAAMGSATSMHGVPGPAPGRTGSSTAGSPAGAGDASASAGGIGAAANGAAAHNHLFGMPPEDFTGCNLFKLIPELGALAPDEDLQDDILEELRLMSLQRLAPVFLRATLLPAAAVEAAMQRAKDAAATAAEEALAAQSSMPNAADAGGQQASGEITVQSVRAPQLAQARVSLSRSGAFSAADVEVVAAASGAAAATMPAEPGDLAPSSGPLNAFTTVAAAAIAATASASQTQGAAVAAAAPAQATLSGPASSQHMTSLTLAAAGALGTVKDLHHWRNRAKTKAAGNRVSAAALAPRPVILEIDGTNGDGNLVVSIWHPDKVASVLEVSRDGDIRQAVLDELHPPGPVFGLTDSALQQYNLRDLLQIPAHTTLEDYLFPIMAISTRQPGGTTSSGRGSTSIMKRSALRTASSMHPRAAAATSRGAGGERGMMGTFSIQGAGGMRSSRRQATTQQRPQVGPARNAAMMHADGKPLHIVVQGIAKRGTSTAFYVRVTLSQRAEDADAAAGAASKGTLLSRLLGPGTLLAAAAAPRSDPVAGAGGAQPPPPAEVEQRQPQAASVAVTGAHADSPLAAPTPSVVVDLPSFRLPATDANGYASTPAPTGSGALGATTESLAATAIVIDAEAVAGRVHVTPAQQQSPELASGGSVPPQQRAAECSPPEAAMTSPPAAAAAAAAAAVPAAAAVAVQSASTARHPQDACSAAAGQSLSAADEALSPGAVRAGSDQLMPAMLSPGSACAHEGESWDTGEGKSDAVVDTDELEAGLTEAPDGATCATPLAHKQLAQEKPAAAYAVSAASEAAAAKAAALMAPPIAATSVATGRAGPAPVQGVEATPASSEGAGRAGVLASAQPNSMAGTAGRRISADQDPHQDPHQGAPAAARVSQRPGQSTAQPVAKGPRIGMFLADGKDAVKRGGSAARSPAVAAVPAVAQPSGATPSSAARSTPAKVAATAGPTAAEGWSEPAASSSNRVHAAAVQAKLGGLAAVQPAPRFSLNGSGGSASTTASASASDPVAVQDQTPTSRPSSKAPPAPRFSETGTSTHSGPRNYFQSLLQQRLEQGRAAVQQSRGQRTSGPGPVAEADEAPRSQPSAVGYGFAAGGDPAAVDPAAAAQPPALAPSTLAVAPSLRRSRVSSIFPGGADPGLSGAAAAEDYAALDELDEEEEAALTAAALGTEVEQHDAGFQRGRRLKRISHVLEQPAAQAAINRFWRHSVAVTIALLLAHTGCFVGLIYLSNQQASCMDDMGHVTSALEAAYRVAVFSRGLDTILKNDMDQFANHTYRDYVAPVYTVAGLPVYTAEMSRYASLFEAQHFAMYENAGQTSSRALWDDRTYEVWTLLDGTVVPPRYQRENLSLFELGNRFVMYARDIADNYKRLGPPNGNLSDSRGFRFIRDEVVPALLPGYFTVAANIIQGCVADQHILNQVLLSLLVVEACCLCGGAVLYLLYRLVRVSRYQTSLFSVFLAIPSATVRTLTLRKLEEGEDEDDDDRDAEEDEEAEEADAAAAAGQAVTAPAGSNAGYRVVAAAPDGTVRVESRAKLSRSLSRGLTNHRRLGMAAAGSSGNWGVARSGPSRLGAGADALAVAQSPRAAGLRAAAFSAGRGAEQLFAAPGAPGSGVGGPGATAGGVGTALSLTAAAGATSTPRTPTLAHGGALPPALRSTRGKSISFRDHAPPGAASEDGHGSDDPQGALASGAARGAGGRRPPARSGGSVATPATTNRASGTGGATPAHATARHRSAASGLAGALWSPGAAAPSPEDGSPGTGDSSTLDEDDVVAEVEGRGAPRPRRSLQGVLSSKRLGRAMVATVSQGRSLGERALAAAAAGSRRVSRFTRQLLKRRSVMTGTNKILIANSLKDCWRLLPIVVWAILVISLYAYTYTISDWAMTPLDTVTITSFTIARNVRMVYFAHELCANNTVDAIAASKAQLNRTMGLVARDYATLLFGHRSEAAEAVATALPLSDAGYQVQSGHAGIARLGGRVGYILYEGLNPDGSGGNCLRKDASTCFPPGHPYAVLSLNGLDVAFRHSFEAAEALVSASNDQINIGNRFLDFLFKVTSNDVQNALVSLRAYFDQQLHDAMRTWQATHIGLYVATVVLFALFLISFVRPFVRSTRDEAEHVANMLSDLPPEVDIIRLVEAALGVGGEGEGGVDKGGAAAGKVDHGGGDAVAAQGDAAETTAVAERKGALRSWLDGVA</sequence>
<feature type="transmembrane region" description="Helical" evidence="8">
    <location>
        <begin position="2437"/>
        <end position="2459"/>
    </location>
</feature>
<feature type="compositionally biased region" description="Low complexity" evidence="7">
    <location>
        <begin position="1"/>
        <end position="19"/>
    </location>
</feature>
<feature type="region of interest" description="Disordered" evidence="7">
    <location>
        <begin position="1645"/>
        <end position="1677"/>
    </location>
</feature>
<feature type="compositionally biased region" description="Low complexity" evidence="7">
    <location>
        <begin position="1941"/>
        <end position="1970"/>
    </location>
</feature>
<evidence type="ECO:0000256" key="2">
    <source>
        <dbReference type="ARBA" id="ARBA00022606"/>
    </source>
</evidence>
<dbReference type="PANTHER" id="PTHR31600">
    <property type="entry name" value="TINY MACROCYSTS PROTEIN B-RELATED"/>
    <property type="match status" value="1"/>
</dbReference>
<dbReference type="GO" id="GO:0009881">
    <property type="term" value="F:photoreceptor activity"/>
    <property type="evidence" value="ECO:0007669"/>
    <property type="project" value="UniProtKB-KW"/>
</dbReference>
<dbReference type="GO" id="GO:0005524">
    <property type="term" value="F:ATP binding"/>
    <property type="evidence" value="ECO:0007669"/>
    <property type="project" value="UniProtKB-KW"/>
</dbReference>
<feature type="region of interest" description="Disordered" evidence="7">
    <location>
        <begin position="2008"/>
        <end position="2108"/>
    </location>
</feature>
<evidence type="ECO:0000313" key="11">
    <source>
        <dbReference type="Proteomes" id="UP000650467"/>
    </source>
</evidence>
<dbReference type="Proteomes" id="UP000650467">
    <property type="component" value="Unassembled WGS sequence"/>
</dbReference>
<evidence type="ECO:0000256" key="3">
    <source>
        <dbReference type="ARBA" id="ARBA00022679"/>
    </source>
</evidence>
<keyword evidence="6" id="KW-0067">ATP-binding</keyword>
<reference evidence="10" key="1">
    <citation type="journal article" date="2020" name="bioRxiv">
        <title>Comparative genomics of Chlamydomonas.</title>
        <authorList>
            <person name="Craig R.J."/>
            <person name="Hasan A.R."/>
            <person name="Ness R.W."/>
            <person name="Keightley P.D."/>
        </authorList>
    </citation>
    <scope>NUCLEOTIDE SEQUENCE</scope>
    <source>
        <strain evidence="10">SAG 7.73</strain>
    </source>
</reference>
<dbReference type="InterPro" id="IPR000014">
    <property type="entry name" value="PAS"/>
</dbReference>
<feature type="region of interest" description="Disordered" evidence="7">
    <location>
        <begin position="1"/>
        <end position="42"/>
    </location>
</feature>
<keyword evidence="1" id="KW-0675">Receptor</keyword>
<feature type="transmembrane region" description="Helical" evidence="8">
    <location>
        <begin position="74"/>
        <end position="93"/>
    </location>
</feature>
<keyword evidence="1" id="KW-0157">Chromophore</keyword>
<keyword evidence="8" id="KW-0812">Transmembrane</keyword>